<dbReference type="KEGG" id="cko:CKO_04464"/>
<organism evidence="1 2">
    <name type="scientific">Citrobacter koseri (strain ATCC BAA-895 / CDC 4225-83 / SGSC4696)</name>
    <dbReference type="NCBI Taxonomy" id="290338"/>
    <lineage>
        <taxon>Bacteria</taxon>
        <taxon>Pseudomonadati</taxon>
        <taxon>Pseudomonadota</taxon>
        <taxon>Gammaproteobacteria</taxon>
        <taxon>Enterobacterales</taxon>
        <taxon>Enterobacteriaceae</taxon>
        <taxon>Citrobacter</taxon>
    </lineage>
</organism>
<dbReference type="EMBL" id="CP000822">
    <property type="protein sequence ID" value="ABV15520.1"/>
    <property type="molecule type" value="Genomic_DNA"/>
</dbReference>
<dbReference type="Proteomes" id="UP000008148">
    <property type="component" value="Chromosome"/>
</dbReference>
<dbReference type="HOGENOM" id="CLU_2951958_0_0_6"/>
<keyword evidence="2" id="KW-1185">Reference proteome</keyword>
<protein>
    <submittedName>
        <fullName evidence="1">Uncharacterized protein</fullName>
    </submittedName>
</protein>
<proteinExistence type="predicted"/>
<gene>
    <name evidence="1" type="ordered locus">CKO_04464</name>
</gene>
<evidence type="ECO:0000313" key="2">
    <source>
        <dbReference type="Proteomes" id="UP000008148"/>
    </source>
</evidence>
<evidence type="ECO:0000313" key="1">
    <source>
        <dbReference type="EMBL" id="ABV15520.1"/>
    </source>
</evidence>
<sequence>MLPKGMRGLFSFMHWHIYKIIQDAAKRRLKDEVYKRGIWLDESHAYLSMTCWHAPTSSI</sequence>
<accession>A8APV7</accession>
<dbReference type="STRING" id="290338.CKO_04464"/>
<dbReference type="AlphaFoldDB" id="A8APV7"/>
<reference evidence="1 2" key="1">
    <citation type="submission" date="2007-08" db="EMBL/GenBank/DDBJ databases">
        <authorList>
            <consortium name="The Citrobacter koseri Genome Sequencing Project"/>
            <person name="McClelland M."/>
            <person name="Sanderson E.K."/>
            <person name="Porwollik S."/>
            <person name="Spieth J."/>
            <person name="Clifton W.S."/>
            <person name="Latreille P."/>
            <person name="Courtney L."/>
            <person name="Wang C."/>
            <person name="Pepin K."/>
            <person name="Bhonagiri V."/>
            <person name="Nash W."/>
            <person name="Johnson M."/>
            <person name="Thiruvilangam P."/>
            <person name="Wilson R."/>
        </authorList>
    </citation>
    <scope>NUCLEOTIDE SEQUENCE [LARGE SCALE GENOMIC DNA]</scope>
    <source>
        <strain evidence="2">ATCC BAA-895 / CDC 4225-83 / SGSC4696</strain>
    </source>
</reference>
<name>A8APV7_CITK8</name>